<feature type="active site" evidence="9">
    <location>
        <position position="143"/>
    </location>
</feature>
<evidence type="ECO:0000256" key="11">
    <source>
        <dbReference type="RuleBase" id="RU004181"/>
    </source>
</evidence>
<comment type="similarity">
    <text evidence="1 9 11">Belongs to the peptidase A8 family.</text>
</comment>
<keyword evidence="4 9" id="KW-0812">Transmembrane</keyword>
<name>A0A9X3TYV8_9PROT</name>
<evidence type="ECO:0000256" key="10">
    <source>
        <dbReference type="RuleBase" id="RU000594"/>
    </source>
</evidence>
<evidence type="ECO:0000256" key="4">
    <source>
        <dbReference type="ARBA" id="ARBA00022692"/>
    </source>
</evidence>
<dbReference type="InterPro" id="IPR001872">
    <property type="entry name" value="Peptidase_A8"/>
</dbReference>
<evidence type="ECO:0000256" key="7">
    <source>
        <dbReference type="ARBA" id="ARBA00022989"/>
    </source>
</evidence>
<dbReference type="RefSeq" id="WP_274943649.1">
    <property type="nucleotide sequence ID" value="NZ_JANWOI010000003.1"/>
</dbReference>
<keyword evidence="13" id="KW-1185">Reference proteome</keyword>
<evidence type="ECO:0000256" key="3">
    <source>
        <dbReference type="ARBA" id="ARBA00022670"/>
    </source>
</evidence>
<evidence type="ECO:0000256" key="5">
    <source>
        <dbReference type="ARBA" id="ARBA00022750"/>
    </source>
</evidence>
<accession>A0A9X3TYV8</accession>
<sequence>MTSAPATPSFFAKGLLAAGLIVLADQLSKWWVLDIFQLPAKGIVEVLPFFNLVMVWNRGVSFGLLAADGDLGRWLLVGFTLAICGVVAVWLKRAERCLVAAALALVLGGAIGNIIDRVRLGAVADFIQLHAAGYSFYVFNIADAAISIGVALLLMDAILSGRQNGSAEG</sequence>
<dbReference type="HAMAP" id="MF_00161">
    <property type="entry name" value="LspA"/>
    <property type="match status" value="1"/>
</dbReference>
<evidence type="ECO:0000313" key="12">
    <source>
        <dbReference type="EMBL" id="MDA5193942.1"/>
    </source>
</evidence>
<gene>
    <name evidence="9 12" type="primary">lspA</name>
    <name evidence="12" type="ORF">NYP16_08260</name>
</gene>
<evidence type="ECO:0000256" key="6">
    <source>
        <dbReference type="ARBA" id="ARBA00022801"/>
    </source>
</evidence>
<feature type="active site" evidence="9">
    <location>
        <position position="125"/>
    </location>
</feature>
<dbReference type="PANTHER" id="PTHR33695">
    <property type="entry name" value="LIPOPROTEIN SIGNAL PEPTIDASE"/>
    <property type="match status" value="1"/>
</dbReference>
<reference evidence="12" key="2">
    <citation type="journal article" date="2023" name="Syst. Appl. Microbiol.">
        <title>Govania unica gen. nov., sp. nov., a rare biosphere bacterium that represents a novel family in the class Alphaproteobacteria.</title>
        <authorList>
            <person name="Vandamme P."/>
            <person name="Peeters C."/>
            <person name="Hettiarachchi A."/>
            <person name="Cnockaert M."/>
            <person name="Carlier A."/>
        </authorList>
    </citation>
    <scope>NUCLEOTIDE SEQUENCE</scope>
    <source>
        <strain evidence="12">LMG 31809</strain>
    </source>
</reference>
<comment type="catalytic activity">
    <reaction evidence="9 10">
        <text>Release of signal peptides from bacterial membrane prolipoproteins. Hydrolyzes -Xaa-Yaa-Zaa-|-(S,diacylglyceryl)Cys-, in which Xaa is hydrophobic (preferably Leu), and Yaa (Ala or Ser) and Zaa (Gly or Ala) have small, neutral side chains.</text>
        <dbReference type="EC" id="3.4.23.36"/>
    </reaction>
</comment>
<evidence type="ECO:0000313" key="13">
    <source>
        <dbReference type="Proteomes" id="UP001141619"/>
    </source>
</evidence>
<dbReference type="GO" id="GO:0005886">
    <property type="term" value="C:plasma membrane"/>
    <property type="evidence" value="ECO:0007669"/>
    <property type="project" value="UniProtKB-SubCell"/>
</dbReference>
<dbReference type="Proteomes" id="UP001141619">
    <property type="component" value="Unassembled WGS sequence"/>
</dbReference>
<dbReference type="PROSITE" id="PS00855">
    <property type="entry name" value="SPASE_II"/>
    <property type="match status" value="1"/>
</dbReference>
<comment type="function">
    <text evidence="9 10">This protein specifically catalyzes the removal of signal peptides from prolipoproteins.</text>
</comment>
<dbReference type="EMBL" id="JANWOI010000003">
    <property type="protein sequence ID" value="MDA5193942.1"/>
    <property type="molecule type" value="Genomic_DNA"/>
</dbReference>
<feature type="transmembrane region" description="Helical" evidence="9">
    <location>
        <begin position="135"/>
        <end position="155"/>
    </location>
</feature>
<dbReference type="GO" id="GO:0006508">
    <property type="term" value="P:proteolysis"/>
    <property type="evidence" value="ECO:0007669"/>
    <property type="project" value="UniProtKB-KW"/>
</dbReference>
<dbReference type="NCBIfam" id="TIGR00077">
    <property type="entry name" value="lspA"/>
    <property type="match status" value="1"/>
</dbReference>
<dbReference type="EC" id="3.4.23.36" evidence="9"/>
<keyword evidence="2 9" id="KW-1003">Cell membrane</keyword>
<evidence type="ECO:0000256" key="8">
    <source>
        <dbReference type="ARBA" id="ARBA00023136"/>
    </source>
</evidence>
<comment type="pathway">
    <text evidence="9">Protein modification; lipoprotein biosynthesis (signal peptide cleavage).</text>
</comment>
<keyword evidence="7 9" id="KW-1133">Transmembrane helix</keyword>
<feature type="transmembrane region" description="Helical" evidence="9">
    <location>
        <begin position="98"/>
        <end position="115"/>
    </location>
</feature>
<comment type="caution">
    <text evidence="9">Lacks conserved residue(s) required for the propagation of feature annotation.</text>
</comment>
<proteinExistence type="inferred from homology"/>
<evidence type="ECO:0000256" key="2">
    <source>
        <dbReference type="ARBA" id="ARBA00022475"/>
    </source>
</evidence>
<dbReference type="Pfam" id="PF01252">
    <property type="entry name" value="Peptidase_A8"/>
    <property type="match status" value="1"/>
</dbReference>
<evidence type="ECO:0000256" key="1">
    <source>
        <dbReference type="ARBA" id="ARBA00006139"/>
    </source>
</evidence>
<reference evidence="12" key="1">
    <citation type="submission" date="2022-08" db="EMBL/GenBank/DDBJ databases">
        <authorList>
            <person name="Vandamme P."/>
            <person name="Hettiarachchi A."/>
            <person name="Peeters C."/>
            <person name="Cnockaert M."/>
            <person name="Carlier A."/>
        </authorList>
    </citation>
    <scope>NUCLEOTIDE SEQUENCE</scope>
    <source>
        <strain evidence="12">LMG 31809</strain>
    </source>
</reference>
<keyword evidence="8 9" id="KW-0472">Membrane</keyword>
<evidence type="ECO:0000256" key="9">
    <source>
        <dbReference type="HAMAP-Rule" id="MF_00161"/>
    </source>
</evidence>
<protein>
    <recommendedName>
        <fullName evidence="9">Lipoprotein signal peptidase</fullName>
        <ecNumber evidence="9">3.4.23.36</ecNumber>
    </recommendedName>
    <alternativeName>
        <fullName evidence="9">Prolipoprotein signal peptidase</fullName>
    </alternativeName>
    <alternativeName>
        <fullName evidence="9">Signal peptidase II</fullName>
        <shortName evidence="9">SPase II</shortName>
    </alternativeName>
</protein>
<dbReference type="GO" id="GO:0004190">
    <property type="term" value="F:aspartic-type endopeptidase activity"/>
    <property type="evidence" value="ECO:0007669"/>
    <property type="project" value="UniProtKB-UniRule"/>
</dbReference>
<comment type="subcellular location">
    <subcellularLocation>
        <location evidence="9">Cell membrane</location>
        <topology evidence="9">Multi-pass membrane protein</topology>
    </subcellularLocation>
</comment>
<dbReference type="AlphaFoldDB" id="A0A9X3TYV8"/>
<organism evidence="12 13">
    <name type="scientific">Govanella unica</name>
    <dbReference type="NCBI Taxonomy" id="2975056"/>
    <lineage>
        <taxon>Bacteria</taxon>
        <taxon>Pseudomonadati</taxon>
        <taxon>Pseudomonadota</taxon>
        <taxon>Alphaproteobacteria</taxon>
        <taxon>Emcibacterales</taxon>
        <taxon>Govanellaceae</taxon>
        <taxon>Govanella</taxon>
    </lineage>
</organism>
<keyword evidence="3 9" id="KW-0645">Protease</keyword>
<comment type="caution">
    <text evidence="12">The sequence shown here is derived from an EMBL/GenBank/DDBJ whole genome shotgun (WGS) entry which is preliminary data.</text>
</comment>
<keyword evidence="5 9" id="KW-0064">Aspartyl protease</keyword>
<dbReference type="PRINTS" id="PR00781">
    <property type="entry name" value="LIPOSIGPTASE"/>
</dbReference>
<dbReference type="PANTHER" id="PTHR33695:SF1">
    <property type="entry name" value="LIPOPROTEIN SIGNAL PEPTIDASE"/>
    <property type="match status" value="1"/>
</dbReference>
<feature type="transmembrane region" description="Helical" evidence="9">
    <location>
        <begin position="71"/>
        <end position="91"/>
    </location>
</feature>
<keyword evidence="6 9" id="KW-0378">Hydrolase</keyword>